<keyword evidence="3" id="KW-1185">Reference proteome</keyword>
<evidence type="ECO:0000313" key="2">
    <source>
        <dbReference type="EMBL" id="KAH8366008.1"/>
    </source>
</evidence>
<comment type="caution">
    <text evidence="2">The sequence shown here is derived from an EMBL/GenBank/DDBJ whole genome shotgun (WGS) entry which is preliminary data.</text>
</comment>
<organism evidence="2 3">
    <name type="scientific">Drosophila rubida</name>
    <dbReference type="NCBI Taxonomy" id="30044"/>
    <lineage>
        <taxon>Eukaryota</taxon>
        <taxon>Metazoa</taxon>
        <taxon>Ecdysozoa</taxon>
        <taxon>Arthropoda</taxon>
        <taxon>Hexapoda</taxon>
        <taxon>Insecta</taxon>
        <taxon>Pterygota</taxon>
        <taxon>Neoptera</taxon>
        <taxon>Endopterygota</taxon>
        <taxon>Diptera</taxon>
        <taxon>Brachycera</taxon>
        <taxon>Muscomorpha</taxon>
        <taxon>Ephydroidea</taxon>
        <taxon>Drosophilidae</taxon>
        <taxon>Drosophila</taxon>
    </lineage>
</organism>
<protein>
    <submittedName>
        <fullName evidence="2">Uncharacterized protein</fullName>
    </submittedName>
</protein>
<feature type="coiled-coil region" evidence="1">
    <location>
        <begin position="275"/>
        <end position="303"/>
    </location>
</feature>
<keyword evidence="1" id="KW-0175">Coiled coil</keyword>
<proteinExistence type="predicted"/>
<dbReference type="EMBL" id="JAJJHW010002774">
    <property type="protein sequence ID" value="KAH8366008.1"/>
    <property type="molecule type" value="Genomic_DNA"/>
</dbReference>
<name>A0AAD4JWN6_9MUSC</name>
<gene>
    <name evidence="2" type="ORF">KR093_008113</name>
</gene>
<evidence type="ECO:0000313" key="3">
    <source>
        <dbReference type="Proteomes" id="UP001200034"/>
    </source>
</evidence>
<reference evidence="2" key="1">
    <citation type="journal article" date="2021" name="Mol. Ecol. Resour.">
        <title>Phylogenomic analyses of the genus Drosophila reveals genomic signals of climate adaptation.</title>
        <authorList>
            <person name="Li F."/>
            <person name="Rane R.V."/>
            <person name="Luria V."/>
            <person name="Xiong Z."/>
            <person name="Chen J."/>
            <person name="Li Z."/>
            <person name="Catullo R.A."/>
            <person name="Griffin P.C."/>
            <person name="Schiffer M."/>
            <person name="Pearce S."/>
            <person name="Lee S.F."/>
            <person name="McElroy K."/>
            <person name="Stocker A."/>
            <person name="Shirriffs J."/>
            <person name="Cockerell F."/>
            <person name="Coppin C."/>
            <person name="Sgro C.M."/>
            <person name="Karger A."/>
            <person name="Cain J.W."/>
            <person name="Weber J.A."/>
            <person name="Santpere G."/>
            <person name="Kirschner M.W."/>
            <person name="Hoffmann A.A."/>
            <person name="Oakeshott J.G."/>
            <person name="Zhang G."/>
        </authorList>
    </citation>
    <scope>NUCLEOTIDE SEQUENCE</scope>
    <source>
        <strain evidence="2">BGI-SZ-2011g</strain>
    </source>
</reference>
<dbReference type="Proteomes" id="UP001200034">
    <property type="component" value="Unassembled WGS sequence"/>
</dbReference>
<accession>A0AAD4JWN6</accession>
<sequence>MSEVREDTLDRHFAVQLKLVSDVFIESICTSHHDIIHRWLMVFYGASGSEKYARNCLMILMYGQLKEMGRLGKPFTDLSNTTRRLDDVLGTYGVDDNSSEKEQPKNNIELDTTIASDSESVCSSLGASTSHCSEKKSDYELQTQKNRELIEEVNELHARTVENEALFKQTDSKWQKKISEGHCALPSAQSKRSMALLLKIEISTRNAMRRLRDWTPSGGAINFLTIALQGVLDDEPETRSVLLELDRKLESVLDNLLEQAGERREKNVRILYDKLFQQQQEMLQAKDELLQKEQAALAEARQQLEA</sequence>
<evidence type="ECO:0000256" key="1">
    <source>
        <dbReference type="SAM" id="Coils"/>
    </source>
</evidence>
<feature type="non-terminal residue" evidence="2">
    <location>
        <position position="306"/>
    </location>
</feature>
<dbReference type="AlphaFoldDB" id="A0AAD4JWN6"/>